<proteinExistence type="predicted"/>
<keyword evidence="3" id="KW-1185">Reference proteome</keyword>
<evidence type="ECO:0000313" key="3">
    <source>
        <dbReference type="Proteomes" id="UP000005439"/>
    </source>
</evidence>
<keyword evidence="1" id="KW-0472">Membrane</keyword>
<keyword evidence="1" id="KW-0812">Transmembrane</keyword>
<feature type="transmembrane region" description="Helical" evidence="1">
    <location>
        <begin position="116"/>
        <end position="133"/>
    </location>
</feature>
<feature type="transmembrane region" description="Helical" evidence="1">
    <location>
        <begin position="63"/>
        <end position="80"/>
    </location>
</feature>
<sequence length="158" mass="17407">MSLEWYGLTLFGMELALMIHHLPHEFVGIGYSWPRLWLIGGLMGMMLIGFWVLKSVSLTTQRLWVLGFGGLASVFLWMSVRHPYSLGFHWGSAGIALTGTAVGFHWMRWPDRLDHASALILLGAGAILAAFAAHRMTGLLAATTVLTALIWLAKSASR</sequence>
<organism evidence="2 3">
    <name type="scientific">Sulfobacillus acidophilus (strain ATCC 700253 / DSM 10332 / NAL)</name>
    <dbReference type="NCBI Taxonomy" id="679936"/>
    <lineage>
        <taxon>Bacteria</taxon>
        <taxon>Bacillati</taxon>
        <taxon>Bacillota</taxon>
        <taxon>Clostridia</taxon>
        <taxon>Eubacteriales</taxon>
        <taxon>Clostridiales Family XVII. Incertae Sedis</taxon>
        <taxon>Sulfobacillus</taxon>
    </lineage>
</organism>
<dbReference type="KEGG" id="sap:Sulac_3378"/>
<protein>
    <submittedName>
        <fullName evidence="2">Uncharacterized protein</fullName>
    </submittedName>
</protein>
<feature type="transmembrane region" description="Helical" evidence="1">
    <location>
        <begin position="36"/>
        <end position="56"/>
    </location>
</feature>
<keyword evidence="1" id="KW-1133">Transmembrane helix</keyword>
<reference evidence="3" key="1">
    <citation type="submission" date="2011-12" db="EMBL/GenBank/DDBJ databases">
        <title>The complete genome of chromosome of Sulfobacillus acidophilus DSM 10332.</title>
        <authorList>
            <person name="Lucas S."/>
            <person name="Han J."/>
            <person name="Lapidus A."/>
            <person name="Bruce D."/>
            <person name="Goodwin L."/>
            <person name="Pitluck S."/>
            <person name="Peters L."/>
            <person name="Kyrpides N."/>
            <person name="Mavromatis K."/>
            <person name="Ivanova N."/>
            <person name="Mikhailova N."/>
            <person name="Chertkov O."/>
            <person name="Saunders E."/>
            <person name="Detter J.C."/>
            <person name="Tapia R."/>
            <person name="Han C."/>
            <person name="Land M."/>
            <person name="Hauser L."/>
            <person name="Markowitz V."/>
            <person name="Cheng J.-F."/>
            <person name="Hugenholtz P."/>
            <person name="Woyke T."/>
            <person name="Wu D."/>
            <person name="Pukall R."/>
            <person name="Gehrich-Schroeter G."/>
            <person name="Schneider S."/>
            <person name="Klenk H.-P."/>
            <person name="Eisen J.A."/>
        </authorList>
    </citation>
    <scope>NUCLEOTIDE SEQUENCE [LARGE SCALE GENOMIC DNA]</scope>
    <source>
        <strain evidence="3">ATCC 700253 / DSM 10332 / NAL</strain>
    </source>
</reference>
<reference evidence="2 3" key="2">
    <citation type="journal article" date="2012" name="Stand. Genomic Sci.">
        <title>Complete genome sequence of the moderately thermophilic mineral-sulfide-oxidizing firmicute Sulfobacillus acidophilus type strain (NAL(T)).</title>
        <authorList>
            <person name="Anderson I."/>
            <person name="Chertkov O."/>
            <person name="Chen A."/>
            <person name="Saunders E."/>
            <person name="Lapidus A."/>
            <person name="Nolan M."/>
            <person name="Lucas S."/>
            <person name="Hammon N."/>
            <person name="Deshpande S."/>
            <person name="Cheng J.F."/>
            <person name="Han C."/>
            <person name="Tapia R."/>
            <person name="Goodwin L.A."/>
            <person name="Pitluck S."/>
            <person name="Liolios K."/>
            <person name="Pagani I."/>
            <person name="Ivanova N."/>
            <person name="Mikhailova N."/>
            <person name="Pati A."/>
            <person name="Palaniappan K."/>
            <person name="Land M."/>
            <person name="Pan C."/>
            <person name="Rohde M."/>
            <person name="Pukall R."/>
            <person name="Goker M."/>
            <person name="Detter J.C."/>
            <person name="Woyke T."/>
            <person name="Bristow J."/>
            <person name="Eisen J.A."/>
            <person name="Markowitz V."/>
            <person name="Hugenholtz P."/>
            <person name="Kyrpides N.C."/>
            <person name="Klenk H.P."/>
            <person name="Mavromatis K."/>
        </authorList>
    </citation>
    <scope>NUCLEOTIDE SEQUENCE [LARGE SCALE GENOMIC DNA]</scope>
    <source>
        <strain evidence="3">ATCC 700253 / DSM 10332 / NAL</strain>
    </source>
</reference>
<evidence type="ECO:0000256" key="1">
    <source>
        <dbReference type="SAM" id="Phobius"/>
    </source>
</evidence>
<feature type="transmembrane region" description="Helical" evidence="1">
    <location>
        <begin position="86"/>
        <end position="104"/>
    </location>
</feature>
<dbReference type="EMBL" id="CP003179">
    <property type="protein sequence ID" value="AEW06821.1"/>
    <property type="molecule type" value="Genomic_DNA"/>
</dbReference>
<accession>G8TTR2</accession>
<gene>
    <name evidence="2" type="ordered locus">Sulac_3378</name>
</gene>
<dbReference type="PATRIC" id="fig|679936.5.peg.3498"/>
<dbReference type="Proteomes" id="UP000005439">
    <property type="component" value="Chromosome"/>
</dbReference>
<name>G8TTR2_SULAD</name>
<dbReference type="HOGENOM" id="CLU_1668482_0_0_9"/>
<feature type="transmembrane region" description="Helical" evidence="1">
    <location>
        <begin position="139"/>
        <end position="156"/>
    </location>
</feature>
<dbReference type="AlphaFoldDB" id="G8TTR2"/>
<evidence type="ECO:0000313" key="2">
    <source>
        <dbReference type="EMBL" id="AEW06821.1"/>
    </source>
</evidence>